<protein>
    <recommendedName>
        <fullName evidence="4">Capsular polysaccharide biosynthesis protein</fullName>
    </recommendedName>
</protein>
<keyword evidence="2" id="KW-0472">Membrane</keyword>
<keyword evidence="2" id="KW-1133">Transmembrane helix</keyword>
<accession>A0A6J4I1K0</accession>
<reference evidence="3" key="1">
    <citation type="submission" date="2020-02" db="EMBL/GenBank/DDBJ databases">
        <authorList>
            <person name="Meier V. D."/>
        </authorList>
    </citation>
    <scope>NUCLEOTIDE SEQUENCE</scope>
    <source>
        <strain evidence="3">AVDCRST_MAG52</strain>
    </source>
</reference>
<gene>
    <name evidence="3" type="ORF">AVDCRST_MAG52-1554</name>
</gene>
<keyword evidence="2" id="KW-0812">Transmembrane</keyword>
<dbReference type="EMBL" id="CADCTN010000094">
    <property type="protein sequence ID" value="CAA9237852.1"/>
    <property type="molecule type" value="Genomic_DNA"/>
</dbReference>
<evidence type="ECO:0000256" key="2">
    <source>
        <dbReference type="SAM" id="Phobius"/>
    </source>
</evidence>
<evidence type="ECO:0008006" key="4">
    <source>
        <dbReference type="Google" id="ProtNLM"/>
    </source>
</evidence>
<dbReference type="AlphaFoldDB" id="A0A6J4I1K0"/>
<feature type="transmembrane region" description="Helical" evidence="2">
    <location>
        <begin position="144"/>
        <end position="167"/>
    </location>
</feature>
<evidence type="ECO:0000256" key="1">
    <source>
        <dbReference type="SAM" id="MobiDB-lite"/>
    </source>
</evidence>
<feature type="region of interest" description="Disordered" evidence="1">
    <location>
        <begin position="344"/>
        <end position="374"/>
    </location>
</feature>
<evidence type="ECO:0000313" key="3">
    <source>
        <dbReference type="EMBL" id="CAA9237852.1"/>
    </source>
</evidence>
<sequence>MILACALALTAAPLLLEQEEPSYQADALVVARQLGVPNEALPRLGQAVFDGGALEARIAADPTVGGNTNELIPERLSLVAAEDSIVLVVQARDPVPATAAQLATLGATVLAEELNRGGAGVGVFALQAPATVPTEPLDAPDHRLLAAAGALAGVALGLGLVALVAALRRPVLTAGDVWQAVGVPLLGTVRMPRVRRRTFHGPVGVRGIATVTRWLGSVPSGRLLFVSSPSAAALRRRILVMAAVALGVLRSVRAEAPQEVLDAIRRHRLGNGAVHPLADATDKLVLVDGSSPMEVIDPQTTHVSVVIVAPRGVSRRRLRALASDYVDGGLVGVVLVELRLGPRPPAARRVSDAPPPSDAENSGQVSDVPEPERA</sequence>
<proteinExistence type="predicted"/>
<name>A0A6J4I1K0_9ACTN</name>
<organism evidence="3">
    <name type="scientific">uncultured Blastococcus sp</name>
    <dbReference type="NCBI Taxonomy" id="217144"/>
    <lineage>
        <taxon>Bacteria</taxon>
        <taxon>Bacillati</taxon>
        <taxon>Actinomycetota</taxon>
        <taxon>Actinomycetes</taxon>
        <taxon>Geodermatophilales</taxon>
        <taxon>Geodermatophilaceae</taxon>
        <taxon>Blastococcus</taxon>
        <taxon>environmental samples</taxon>
    </lineage>
</organism>